<dbReference type="Proteomes" id="UP000324222">
    <property type="component" value="Unassembled WGS sequence"/>
</dbReference>
<name>A0A5B7H8Z8_PORTR</name>
<feature type="compositionally biased region" description="Polar residues" evidence="1">
    <location>
        <begin position="85"/>
        <end position="94"/>
    </location>
</feature>
<proteinExistence type="predicted"/>
<protein>
    <submittedName>
        <fullName evidence="2">Uncharacterized protein</fullName>
    </submittedName>
</protein>
<evidence type="ECO:0000313" key="3">
    <source>
        <dbReference type="Proteomes" id="UP000324222"/>
    </source>
</evidence>
<dbReference type="AlphaFoldDB" id="A0A5B7H8Z8"/>
<organism evidence="2 3">
    <name type="scientific">Portunus trituberculatus</name>
    <name type="common">Swimming crab</name>
    <name type="synonym">Neptunus trituberculatus</name>
    <dbReference type="NCBI Taxonomy" id="210409"/>
    <lineage>
        <taxon>Eukaryota</taxon>
        <taxon>Metazoa</taxon>
        <taxon>Ecdysozoa</taxon>
        <taxon>Arthropoda</taxon>
        <taxon>Crustacea</taxon>
        <taxon>Multicrustacea</taxon>
        <taxon>Malacostraca</taxon>
        <taxon>Eumalacostraca</taxon>
        <taxon>Eucarida</taxon>
        <taxon>Decapoda</taxon>
        <taxon>Pleocyemata</taxon>
        <taxon>Brachyura</taxon>
        <taxon>Eubrachyura</taxon>
        <taxon>Portunoidea</taxon>
        <taxon>Portunidae</taxon>
        <taxon>Portuninae</taxon>
        <taxon>Portunus</taxon>
    </lineage>
</organism>
<feature type="compositionally biased region" description="Pro residues" evidence="1">
    <location>
        <begin position="96"/>
        <end position="105"/>
    </location>
</feature>
<accession>A0A5B7H8Z8</accession>
<comment type="caution">
    <text evidence="2">The sequence shown here is derived from an EMBL/GenBank/DDBJ whole genome shotgun (WGS) entry which is preliminary data.</text>
</comment>
<gene>
    <name evidence="2" type="ORF">E2C01_061748</name>
</gene>
<sequence>MRVLGSTTPTSYSLPSDSLIHLTAAGTRGAERRVAHTTSHSGVLLLNAVLTLSVDKIKSAGNHVAPQRNSCGPPNGTRLNYGAGPTSSLTNNSGRPTPPSRPPPYRPHHTAASGVFTLSSGRDSTLLPQAAEIWV</sequence>
<dbReference type="EMBL" id="VSRR010026438">
    <property type="protein sequence ID" value="MPC67572.1"/>
    <property type="molecule type" value="Genomic_DNA"/>
</dbReference>
<reference evidence="2 3" key="1">
    <citation type="submission" date="2019-05" db="EMBL/GenBank/DDBJ databases">
        <title>Another draft genome of Portunus trituberculatus and its Hox gene families provides insights of decapod evolution.</title>
        <authorList>
            <person name="Jeong J.-H."/>
            <person name="Song I."/>
            <person name="Kim S."/>
            <person name="Choi T."/>
            <person name="Kim D."/>
            <person name="Ryu S."/>
            <person name="Kim W."/>
        </authorList>
    </citation>
    <scope>NUCLEOTIDE SEQUENCE [LARGE SCALE GENOMIC DNA]</scope>
    <source>
        <tissue evidence="2">Muscle</tissue>
    </source>
</reference>
<feature type="region of interest" description="Disordered" evidence="1">
    <location>
        <begin position="60"/>
        <end position="112"/>
    </location>
</feature>
<evidence type="ECO:0000256" key="1">
    <source>
        <dbReference type="SAM" id="MobiDB-lite"/>
    </source>
</evidence>
<keyword evidence="3" id="KW-1185">Reference proteome</keyword>
<evidence type="ECO:0000313" key="2">
    <source>
        <dbReference type="EMBL" id="MPC67572.1"/>
    </source>
</evidence>